<keyword evidence="2" id="KW-1185">Reference proteome</keyword>
<protein>
    <submittedName>
        <fullName evidence="1">Uncharacterized protein</fullName>
    </submittedName>
</protein>
<dbReference type="EMBL" id="CM042014">
    <property type="protein sequence ID" value="KAI3724021.1"/>
    <property type="molecule type" value="Genomic_DNA"/>
</dbReference>
<comment type="caution">
    <text evidence="1">The sequence shown here is derived from an EMBL/GenBank/DDBJ whole genome shotgun (WGS) entry which is preliminary data.</text>
</comment>
<evidence type="ECO:0000313" key="1">
    <source>
        <dbReference type="EMBL" id="KAI3724021.1"/>
    </source>
</evidence>
<gene>
    <name evidence="1" type="ORF">L2E82_35785</name>
</gene>
<reference evidence="1 2" key="2">
    <citation type="journal article" date="2022" name="Mol. Ecol. Resour.">
        <title>The genomes of chicory, endive, great burdock and yacon provide insights into Asteraceae paleo-polyploidization history and plant inulin production.</title>
        <authorList>
            <person name="Fan W."/>
            <person name="Wang S."/>
            <person name="Wang H."/>
            <person name="Wang A."/>
            <person name="Jiang F."/>
            <person name="Liu H."/>
            <person name="Zhao H."/>
            <person name="Xu D."/>
            <person name="Zhang Y."/>
        </authorList>
    </citation>
    <scope>NUCLEOTIDE SEQUENCE [LARGE SCALE GENOMIC DNA]</scope>
    <source>
        <strain evidence="2">cv. Punajuju</strain>
        <tissue evidence="1">Leaves</tissue>
    </source>
</reference>
<name>A0ACB9BPQ4_CICIN</name>
<proteinExistence type="predicted"/>
<sequence length="314" mass="35750">MIISLNRWVLKVKAAEDDMTDVYLLQLKLSILQESNTLGVRISKKGQGFMGWVNINPVSGLPSGFLFIFICSTVLSSLLFNCAFKFVGIYVKFNGINHLLLNDDDTVGMLETDNTKDLKPLNDRVLIKDMYDFMALDRPSTPLIDRGIALHKMIRLITMGLGGEGYLNFMGNEFGHPEWIDFPRADQRLPDGRFIPGNGNSFDKCRRRFDLGDADYLRYHGLQQFDEAMQHLEEAHNFMTSGHQYISRKHEGEKLKIALDSDDSLFGGFNRLDHEAEFFTFEGSHDNRPRSFMVYAPARTAVVYKLVTDSVGLK</sequence>
<accession>A0ACB9BPQ4</accession>
<evidence type="ECO:0000313" key="2">
    <source>
        <dbReference type="Proteomes" id="UP001055811"/>
    </source>
</evidence>
<reference evidence="2" key="1">
    <citation type="journal article" date="2022" name="Mol. Ecol. Resour.">
        <title>The genomes of chicory, endive, great burdock and yacon provide insights into Asteraceae palaeo-polyploidization history and plant inulin production.</title>
        <authorList>
            <person name="Fan W."/>
            <person name="Wang S."/>
            <person name="Wang H."/>
            <person name="Wang A."/>
            <person name="Jiang F."/>
            <person name="Liu H."/>
            <person name="Zhao H."/>
            <person name="Xu D."/>
            <person name="Zhang Y."/>
        </authorList>
    </citation>
    <scope>NUCLEOTIDE SEQUENCE [LARGE SCALE GENOMIC DNA]</scope>
    <source>
        <strain evidence="2">cv. Punajuju</strain>
    </source>
</reference>
<organism evidence="1 2">
    <name type="scientific">Cichorium intybus</name>
    <name type="common">Chicory</name>
    <dbReference type="NCBI Taxonomy" id="13427"/>
    <lineage>
        <taxon>Eukaryota</taxon>
        <taxon>Viridiplantae</taxon>
        <taxon>Streptophyta</taxon>
        <taxon>Embryophyta</taxon>
        <taxon>Tracheophyta</taxon>
        <taxon>Spermatophyta</taxon>
        <taxon>Magnoliopsida</taxon>
        <taxon>eudicotyledons</taxon>
        <taxon>Gunneridae</taxon>
        <taxon>Pentapetalae</taxon>
        <taxon>asterids</taxon>
        <taxon>campanulids</taxon>
        <taxon>Asterales</taxon>
        <taxon>Asteraceae</taxon>
        <taxon>Cichorioideae</taxon>
        <taxon>Cichorieae</taxon>
        <taxon>Cichoriinae</taxon>
        <taxon>Cichorium</taxon>
    </lineage>
</organism>
<dbReference type="Proteomes" id="UP001055811">
    <property type="component" value="Linkage Group LG06"/>
</dbReference>